<evidence type="ECO:0000313" key="2">
    <source>
        <dbReference type="Proteomes" id="UP000061457"/>
    </source>
</evidence>
<accession>A0A0S2K7R3</accession>
<sequence>MSRYVLRKSMRKFLPLASLIVLIGCAEKEWTEGVSIGGFKRGLSTQVKYDIGGKTSFKVFLESDIYQKLEYPIEITIFLNNEVCDTSVTKEAKSQTIAKVECTDDLGAGLHTYEVKVTSKSGLEYISNEDDLQYNRIEGSITYTLESSN</sequence>
<dbReference type="Proteomes" id="UP000061457">
    <property type="component" value="Chromosome II"/>
</dbReference>
<evidence type="ECO:0000313" key="1">
    <source>
        <dbReference type="EMBL" id="ALO44333.1"/>
    </source>
</evidence>
<dbReference type="STRING" id="161398.PP2015_3864"/>
<dbReference type="EMBL" id="CP013188">
    <property type="protein sequence ID" value="ALO44333.1"/>
    <property type="molecule type" value="Genomic_DNA"/>
</dbReference>
<dbReference type="PROSITE" id="PS51257">
    <property type="entry name" value="PROKAR_LIPOPROTEIN"/>
    <property type="match status" value="1"/>
</dbReference>
<dbReference type="KEGG" id="pphe:PP2015_3864"/>
<protein>
    <recommendedName>
        <fullName evidence="3">Lipoprotein</fullName>
    </recommendedName>
</protein>
<gene>
    <name evidence="1" type="ORF">PP2015_3864</name>
</gene>
<organism evidence="1 2">
    <name type="scientific">Pseudoalteromonas phenolica</name>
    <dbReference type="NCBI Taxonomy" id="161398"/>
    <lineage>
        <taxon>Bacteria</taxon>
        <taxon>Pseudomonadati</taxon>
        <taxon>Pseudomonadota</taxon>
        <taxon>Gammaproteobacteria</taxon>
        <taxon>Alteromonadales</taxon>
        <taxon>Pseudoalteromonadaceae</taxon>
        <taxon>Pseudoalteromonas</taxon>
    </lineage>
</organism>
<name>A0A0S2K7R3_9GAMM</name>
<evidence type="ECO:0008006" key="3">
    <source>
        <dbReference type="Google" id="ProtNLM"/>
    </source>
</evidence>
<reference evidence="1 2" key="1">
    <citation type="submission" date="2015-11" db="EMBL/GenBank/DDBJ databases">
        <authorList>
            <person name="Zhang Y."/>
            <person name="Guo Z."/>
        </authorList>
    </citation>
    <scope>NUCLEOTIDE SEQUENCE [LARGE SCALE GENOMIC DNA]</scope>
    <source>
        <strain evidence="1 2">KCTC 12086</strain>
    </source>
</reference>
<dbReference type="PATRIC" id="fig|161398.10.peg.3953"/>
<proteinExistence type="predicted"/>
<keyword evidence="2" id="KW-1185">Reference proteome</keyword>
<dbReference type="AlphaFoldDB" id="A0A0S2K7R3"/>